<protein>
    <recommendedName>
        <fullName evidence="3">Reverse transcriptase domain-containing protein</fullName>
    </recommendedName>
</protein>
<dbReference type="PANTHER" id="PTHR33395">
    <property type="entry name" value="TRANSCRIPTASE, PUTATIVE-RELATED-RELATED"/>
    <property type="match status" value="1"/>
</dbReference>
<evidence type="ECO:0000313" key="1">
    <source>
        <dbReference type="Proteomes" id="UP000050791"/>
    </source>
</evidence>
<dbReference type="WBParaSite" id="SMTH1_4080.1">
    <property type="protein sequence ID" value="SMTH1_4080.1"/>
    <property type="gene ID" value="SMTH1_4080"/>
</dbReference>
<evidence type="ECO:0000313" key="2">
    <source>
        <dbReference type="WBParaSite" id="SMTH1_4080.1"/>
    </source>
</evidence>
<dbReference type="PANTHER" id="PTHR33395:SF22">
    <property type="entry name" value="REVERSE TRANSCRIPTASE DOMAIN-CONTAINING PROTEIN"/>
    <property type="match status" value="1"/>
</dbReference>
<dbReference type="Proteomes" id="UP000050791">
    <property type="component" value="Unassembled WGS sequence"/>
</dbReference>
<sequence>MNYRTRTQHRIPNLITEGIVSQMIDGQEKAEAMTNYFRSFHSGASSRRITRPKYKVKKSSAHFGLRSKRCTLDMKKSIGLDELHSKILRQIAQDIAVPSTTIFNMSLDQGELPTNWKGAIVTPIHKTGSRQLPSNYRPVSFTSVVVKILGRMINKMMTSVETNNLLNSEHGFRKRLSCTSNLFIARELDRGFRQGKISGCYLHRLKQGIL</sequence>
<organism evidence="1 2">
    <name type="scientific">Schistosoma mattheei</name>
    <dbReference type="NCBI Taxonomy" id="31246"/>
    <lineage>
        <taxon>Eukaryota</taxon>
        <taxon>Metazoa</taxon>
        <taxon>Spiralia</taxon>
        <taxon>Lophotrochozoa</taxon>
        <taxon>Platyhelminthes</taxon>
        <taxon>Trematoda</taxon>
        <taxon>Digenea</taxon>
        <taxon>Strigeidida</taxon>
        <taxon>Schistosomatoidea</taxon>
        <taxon>Schistosomatidae</taxon>
        <taxon>Schistosoma</taxon>
    </lineage>
</organism>
<accession>A0AA85BAB9</accession>
<proteinExistence type="predicted"/>
<dbReference type="AlphaFoldDB" id="A0AA85BAB9"/>
<evidence type="ECO:0008006" key="3">
    <source>
        <dbReference type="Google" id="ProtNLM"/>
    </source>
</evidence>
<name>A0AA85BAB9_9TREM</name>
<reference evidence="2" key="1">
    <citation type="submission" date="2023-11" db="UniProtKB">
        <authorList>
            <consortium name="WormBaseParasite"/>
        </authorList>
    </citation>
    <scope>IDENTIFICATION</scope>
</reference>